<dbReference type="InterPro" id="IPR003864">
    <property type="entry name" value="CSC1/OSCA1-like_7TM"/>
</dbReference>
<feature type="region of interest" description="Disordered" evidence="1">
    <location>
        <begin position="568"/>
        <end position="602"/>
    </location>
</feature>
<keyword evidence="2" id="KW-0812">Transmembrane</keyword>
<feature type="transmembrane region" description="Helical" evidence="2">
    <location>
        <begin position="382"/>
        <end position="403"/>
    </location>
</feature>
<reference evidence="5" key="1">
    <citation type="journal article" date="2014" name="Proc. Natl. Acad. Sci. U.S.A.">
        <title>Extensive sampling of basidiomycete genomes demonstrates inadequacy of the white-rot/brown-rot paradigm for wood decay fungi.</title>
        <authorList>
            <person name="Riley R."/>
            <person name="Salamov A.A."/>
            <person name="Brown D.W."/>
            <person name="Nagy L.G."/>
            <person name="Floudas D."/>
            <person name="Held B.W."/>
            <person name="Levasseur A."/>
            <person name="Lombard V."/>
            <person name="Morin E."/>
            <person name="Otillar R."/>
            <person name="Lindquist E.A."/>
            <person name="Sun H."/>
            <person name="LaButti K.M."/>
            <person name="Schmutz J."/>
            <person name="Jabbour D."/>
            <person name="Luo H."/>
            <person name="Baker S.E."/>
            <person name="Pisabarro A.G."/>
            <person name="Walton J.D."/>
            <person name="Blanchette R.A."/>
            <person name="Henrissat B."/>
            <person name="Martin F."/>
            <person name="Cullen D."/>
            <person name="Hibbett D.S."/>
            <person name="Grigoriev I.V."/>
        </authorList>
    </citation>
    <scope>NUCLEOTIDE SEQUENCE [LARGE SCALE GENOMIC DNA]</scope>
    <source>
        <strain evidence="5">MUCL 33604</strain>
    </source>
</reference>
<feature type="transmembrane region" description="Helical" evidence="2">
    <location>
        <begin position="198"/>
        <end position="224"/>
    </location>
</feature>
<feature type="transmembrane region" description="Helical" evidence="2">
    <location>
        <begin position="1058"/>
        <end position="1078"/>
    </location>
</feature>
<protein>
    <recommendedName>
        <fullName evidence="3">CSC1/OSCA1-like 7TM region domain-containing protein</fullName>
    </recommendedName>
</protein>
<sequence length="1449" mass="157625">MAVDGLYDDDPYATLDDFNAPLIPLLTLTAYTHHTPGSMYPAYSHLPHIKRLDDTYTIVNGSTFYTSAGATLYTENGSSFWLSGSSTIPISTSSPSSGSSPTAAPATPTSSGNTAGGSSSPRMSAVSSTPSSFPASALPHSSLTTFTTSTPITTITEPSTTITSYSNHVVTSVISQASPSAQIAAQSQPICIGGGIDAWAGGLIETLILPSAVGLLLWLLFAILRPRFRQVYALREWFPQQGLRPRPLGNRFWAFLFPHVPLVPSVPKDVSDAGRSPVTDAQLFPSDEQLSQRTLWIAFLIVFGWMIIGLAGALPLYMVNTPCLAHSAAQAQFLGVYSTLQDLSLLRLLQQFDNEQQTPSVSTTSFLASHISRRATPTENSIRIRIIILTALLLVLAVLPALYKIIKEFNRLVAFRKRWIEVRCGGLEMGWLSVGEAPGFVGWGEKRVKDFVIKNGLSSTLDTANGAGGNGNGNGTGLGIATGRRRGQGLRRNESETRVNTVEESNLEVDIQSLFSIGDTQRLALLIEERDEILENLEVAETKYISSFRLSTPDPSVADLLMKDEEVPEPRLQISRPRPLASASTRRKNRTRNPAYGSSSLTPTSFVAPSQYYKLGNIRGISGSRFDDPSSQEYPSLSDSVHQRVVGSRFQEINRNSVAYGKLPIGNQMKLDKTGTLRRVESTPSSPIHEIPDPSFFGPNHGGGVPSSSFYQGYPEGQMMSDDGRGMMTDDGRGLVLSDDGRTQMFSDDGHSQSRYGYAETHTQEAETHTQEGERMSDGYDHDWVDLMHEAPQSFDPSPEGSTTMPYHPQGGQWGDEMIPPVIPRPPRVTDTPPSDRRETFPLRMRSQPSGGLDEPPVAPPHLRLQSQGPFVRPISGLDHDDLGAVYADINRWRTQLKAINQEIGDAQRNAYNDIADGARMRGWLMIGKGLRFIPGVRLIEGRAKEDIRWDELQGQVGLGGKVIHWVVIVMVAIALAAGLTAVAGLALGNAPNVSHYLPFLRHFATDNNWITGLAVGLAPAVAAALFITSALAIVHFSARMSGCVSISSLQLTTFKTTFYVLTIVCAIWIIVVGSLLFAMDSFNAGSGETKTVADGSIYMSALALVIILNVAIISPALMMLQPFRLRRVHKAERTAVTPRQRFRAVYPRTYDASYATGCCVLAIVFASTFSLIFPLIGPAVVILLLLTLIAHRYLVGYVYGRTLSQTGGLIQIWLLRRFGTLLAFQPLLLGLILLTRRLWPEGGVLVGGAFLIIAIVEGYTRWKTREPGVTALSGIARNSLDAFKNAARPARGRDVDEESTSLVSSSNRPTATRMRGSFASVLEMMSMTLAVMPPPSKQRGPIPLPTETLDDLTATERAARTHPDAPPHLPPLPFADHAEEMTGILYAPELTAPEPIIWLPNDSSGIARSEAYDLQRYHDLKVTLDVKATDDVMQRPPSASRGGRHSGG</sequence>
<evidence type="ECO:0000313" key="4">
    <source>
        <dbReference type="EMBL" id="KDQ63154.1"/>
    </source>
</evidence>
<dbReference type="HOGENOM" id="CLU_005496_0_0_1"/>
<evidence type="ECO:0000313" key="5">
    <source>
        <dbReference type="Proteomes" id="UP000027265"/>
    </source>
</evidence>
<feature type="compositionally biased region" description="Polar residues" evidence="1">
    <location>
        <begin position="125"/>
        <end position="134"/>
    </location>
</feature>
<dbReference type="PANTHER" id="PTHR13018:SF139">
    <property type="entry name" value="PHOSPHATE METABOLISM PROTEIN 7"/>
    <property type="match status" value="1"/>
</dbReference>
<feature type="transmembrane region" description="Helical" evidence="2">
    <location>
        <begin position="1180"/>
        <end position="1201"/>
    </location>
</feature>
<keyword evidence="5" id="KW-1185">Reference proteome</keyword>
<dbReference type="STRING" id="933084.A0A067Q856"/>
<feature type="transmembrane region" description="Helical" evidence="2">
    <location>
        <begin position="1239"/>
        <end position="1257"/>
    </location>
</feature>
<name>A0A067Q856_9AGAM</name>
<feature type="region of interest" description="Disordered" evidence="1">
    <location>
        <begin position="824"/>
        <end position="857"/>
    </location>
</feature>
<dbReference type="InterPro" id="IPR045122">
    <property type="entry name" value="Csc1-like"/>
</dbReference>
<feature type="region of interest" description="Disordered" evidence="1">
    <location>
        <begin position="1430"/>
        <end position="1449"/>
    </location>
</feature>
<dbReference type="GO" id="GO:0005227">
    <property type="term" value="F:calcium-activated cation channel activity"/>
    <property type="evidence" value="ECO:0007669"/>
    <property type="project" value="InterPro"/>
</dbReference>
<dbReference type="Proteomes" id="UP000027265">
    <property type="component" value="Unassembled WGS sequence"/>
</dbReference>
<dbReference type="Pfam" id="PF02714">
    <property type="entry name" value="RSN1_7TM"/>
    <property type="match status" value="1"/>
</dbReference>
<feature type="transmembrane region" description="Helical" evidence="2">
    <location>
        <begin position="1098"/>
        <end position="1121"/>
    </location>
</feature>
<feature type="transmembrane region" description="Helical" evidence="2">
    <location>
        <begin position="1153"/>
        <end position="1174"/>
    </location>
</feature>
<evidence type="ECO:0000256" key="2">
    <source>
        <dbReference type="SAM" id="Phobius"/>
    </source>
</evidence>
<accession>A0A067Q856</accession>
<gene>
    <name evidence="4" type="ORF">JAAARDRAFT_147164</name>
</gene>
<feature type="compositionally biased region" description="Gly residues" evidence="1">
    <location>
        <begin position="466"/>
        <end position="480"/>
    </location>
</feature>
<dbReference type="PANTHER" id="PTHR13018">
    <property type="entry name" value="PROBABLE MEMBRANE PROTEIN DUF221-RELATED"/>
    <property type="match status" value="1"/>
</dbReference>
<feature type="transmembrane region" description="Helical" evidence="2">
    <location>
        <begin position="295"/>
        <end position="317"/>
    </location>
</feature>
<feature type="compositionally biased region" description="Low complexity" evidence="1">
    <location>
        <begin position="91"/>
        <end position="121"/>
    </location>
</feature>
<feature type="transmembrane region" description="Helical" evidence="2">
    <location>
        <begin position="1010"/>
        <end position="1037"/>
    </location>
</feature>
<feature type="transmembrane region" description="Helical" evidence="2">
    <location>
        <begin position="963"/>
        <end position="990"/>
    </location>
</feature>
<dbReference type="EMBL" id="KL197710">
    <property type="protein sequence ID" value="KDQ63154.1"/>
    <property type="molecule type" value="Genomic_DNA"/>
</dbReference>
<feature type="compositionally biased region" description="Polar residues" evidence="1">
    <location>
        <begin position="1301"/>
        <end position="1311"/>
    </location>
</feature>
<feature type="region of interest" description="Disordered" evidence="1">
    <location>
        <begin position="464"/>
        <end position="497"/>
    </location>
</feature>
<dbReference type="InParanoid" id="A0A067Q856"/>
<keyword evidence="2" id="KW-0472">Membrane</keyword>
<feature type="transmembrane region" description="Helical" evidence="2">
    <location>
        <begin position="1213"/>
        <end position="1233"/>
    </location>
</feature>
<dbReference type="GO" id="GO:0005886">
    <property type="term" value="C:plasma membrane"/>
    <property type="evidence" value="ECO:0007669"/>
    <property type="project" value="TreeGrafter"/>
</dbReference>
<feature type="region of interest" description="Disordered" evidence="1">
    <location>
        <begin position="91"/>
        <end position="138"/>
    </location>
</feature>
<evidence type="ECO:0000256" key="1">
    <source>
        <dbReference type="SAM" id="MobiDB-lite"/>
    </source>
</evidence>
<proteinExistence type="predicted"/>
<keyword evidence="2" id="KW-1133">Transmembrane helix</keyword>
<dbReference type="OrthoDB" id="2591106at2759"/>
<feature type="domain" description="CSC1/OSCA1-like 7TM region" evidence="3">
    <location>
        <begin position="963"/>
        <end position="1232"/>
    </location>
</feature>
<evidence type="ECO:0000259" key="3">
    <source>
        <dbReference type="Pfam" id="PF02714"/>
    </source>
</evidence>
<feature type="region of interest" description="Disordered" evidence="1">
    <location>
        <begin position="1289"/>
        <end position="1312"/>
    </location>
</feature>
<organism evidence="4 5">
    <name type="scientific">Jaapia argillacea MUCL 33604</name>
    <dbReference type="NCBI Taxonomy" id="933084"/>
    <lineage>
        <taxon>Eukaryota</taxon>
        <taxon>Fungi</taxon>
        <taxon>Dikarya</taxon>
        <taxon>Basidiomycota</taxon>
        <taxon>Agaricomycotina</taxon>
        <taxon>Agaricomycetes</taxon>
        <taxon>Agaricomycetidae</taxon>
        <taxon>Jaapiales</taxon>
        <taxon>Jaapiaceae</taxon>
        <taxon>Jaapia</taxon>
    </lineage>
</organism>